<evidence type="ECO:0000313" key="1">
    <source>
        <dbReference type="EMBL" id="SVA78058.1"/>
    </source>
</evidence>
<gene>
    <name evidence="1" type="ORF">METZ01_LOCUS130912</name>
</gene>
<name>A0A381YLW5_9ZZZZ</name>
<dbReference type="EMBL" id="UINC01018556">
    <property type="protein sequence ID" value="SVA78058.1"/>
    <property type="molecule type" value="Genomic_DNA"/>
</dbReference>
<dbReference type="AlphaFoldDB" id="A0A381YLW5"/>
<proteinExistence type="predicted"/>
<protein>
    <submittedName>
        <fullName evidence="1">Uncharacterized protein</fullName>
    </submittedName>
</protein>
<sequence length="373" mass="42391">MGIYRIKIFLYFILLTRAFPVDCSCCLTERYFNENILSYPFSYFDASSNTIQPVLYQYEINTDCGSSSNLSITVEYKIFSPNIGISSYETFYTGKVVLNDAIPLKYFTNNEIQSASGPIISGNAKMESLTSYLSQSGKMPNGKYLIHFTLESNDEPIFIAPHKIIEIQSPVTLELLSPGGSLSDLSNSYTFSTVPLFTWYSDYCPSCEYAIRVCEYNQNEHESLEDALVDWSLVPMDQTQDYYPLGWNAHSFQYPSVGHIDLEVGKYYLWQIRRSFNTAIDIHHDFSSINVFEVRSPDKLQLDYSDPYLAVIESIIGTDQFYLLFSPGGELERFTTSGDEILINNNEIHIEALHSILSEIEAGKATLKSVLIK</sequence>
<organism evidence="1">
    <name type="scientific">marine metagenome</name>
    <dbReference type="NCBI Taxonomy" id="408172"/>
    <lineage>
        <taxon>unclassified sequences</taxon>
        <taxon>metagenomes</taxon>
        <taxon>ecological metagenomes</taxon>
    </lineage>
</organism>
<accession>A0A381YLW5</accession>
<reference evidence="1" key="1">
    <citation type="submission" date="2018-05" db="EMBL/GenBank/DDBJ databases">
        <authorList>
            <person name="Lanie J.A."/>
            <person name="Ng W.-L."/>
            <person name="Kazmierczak K.M."/>
            <person name="Andrzejewski T.M."/>
            <person name="Davidsen T.M."/>
            <person name="Wayne K.J."/>
            <person name="Tettelin H."/>
            <person name="Glass J.I."/>
            <person name="Rusch D."/>
            <person name="Podicherti R."/>
            <person name="Tsui H.-C.T."/>
            <person name="Winkler M.E."/>
        </authorList>
    </citation>
    <scope>NUCLEOTIDE SEQUENCE</scope>
</reference>